<dbReference type="AlphaFoldDB" id="A0A3B0YZQ6"/>
<dbReference type="Pfam" id="PF08003">
    <property type="entry name" value="Methyltransf_9"/>
    <property type="match status" value="1"/>
</dbReference>
<keyword evidence="1" id="KW-0808">Transferase</keyword>
<evidence type="ECO:0000313" key="1">
    <source>
        <dbReference type="EMBL" id="VAW86538.1"/>
    </source>
</evidence>
<accession>A0A3B0YZQ6</accession>
<organism evidence="1">
    <name type="scientific">hydrothermal vent metagenome</name>
    <dbReference type="NCBI Taxonomy" id="652676"/>
    <lineage>
        <taxon>unclassified sequences</taxon>
        <taxon>metagenomes</taxon>
        <taxon>ecological metagenomes</taxon>
    </lineage>
</organism>
<dbReference type="GO" id="GO:0008168">
    <property type="term" value="F:methyltransferase activity"/>
    <property type="evidence" value="ECO:0007669"/>
    <property type="project" value="UniProtKB-KW"/>
</dbReference>
<proteinExistence type="predicted"/>
<dbReference type="EMBL" id="UOFP01000144">
    <property type="protein sequence ID" value="VAW86538.1"/>
    <property type="molecule type" value="Genomic_DNA"/>
</dbReference>
<dbReference type="InterPro" id="IPR027555">
    <property type="entry name" value="Mo5U34_MeTrfas-like"/>
</dbReference>
<dbReference type="InterPro" id="IPR029063">
    <property type="entry name" value="SAM-dependent_MTases_sf"/>
</dbReference>
<reference evidence="1" key="1">
    <citation type="submission" date="2018-06" db="EMBL/GenBank/DDBJ databases">
        <authorList>
            <person name="Zhirakovskaya E."/>
        </authorList>
    </citation>
    <scope>NUCLEOTIDE SEQUENCE</scope>
</reference>
<dbReference type="GO" id="GO:0032259">
    <property type="term" value="P:methylation"/>
    <property type="evidence" value="ECO:0007669"/>
    <property type="project" value="UniProtKB-KW"/>
</dbReference>
<feature type="non-terminal residue" evidence="1">
    <location>
        <position position="132"/>
    </location>
</feature>
<protein>
    <submittedName>
        <fullName evidence="1">tRNA (Mo5U34)-methyltransferase</fullName>
    </submittedName>
</protein>
<name>A0A3B0YZQ6_9ZZZZ</name>
<gene>
    <name evidence="1" type="ORF">MNBD_GAMMA18-473</name>
</gene>
<dbReference type="SUPFAM" id="SSF53335">
    <property type="entry name" value="S-adenosyl-L-methionine-dependent methyltransferases"/>
    <property type="match status" value="1"/>
</dbReference>
<sequence length="132" mass="14778">MIDYKSFFASIEGTDLAPWCDSLPPLFEQGLSATRHGDLPRWQAVLDSLPDVKSGDVDIKSGVRIGRADDLSDEQREGLASGLHQLHPWRKGPFDLFGIHLDTEWRSDWKWQRVIPHISPLAGRCVLDVGCG</sequence>
<keyword evidence="1" id="KW-0489">Methyltransferase</keyword>